<dbReference type="EMBL" id="GL883077">
    <property type="protein sequence ID" value="EGF93457.1"/>
    <property type="molecule type" value="Genomic_DNA"/>
</dbReference>
<dbReference type="PANTHER" id="PTHR36435:SF1">
    <property type="entry name" value="CAAX AMINO TERMINAL PROTEASE FAMILY PROTEIN"/>
    <property type="match status" value="1"/>
</dbReference>
<name>F4QL82_9CAUL</name>
<keyword evidence="3" id="KW-0378">Hydrolase</keyword>
<feature type="transmembrane region" description="Helical" evidence="1">
    <location>
        <begin position="262"/>
        <end position="282"/>
    </location>
</feature>
<evidence type="ECO:0000259" key="2">
    <source>
        <dbReference type="Pfam" id="PF02517"/>
    </source>
</evidence>
<reference evidence="4" key="1">
    <citation type="submission" date="2011-03" db="EMBL/GenBank/DDBJ databases">
        <title>Draft genome sequence of Brevundimonas diminuta.</title>
        <authorList>
            <person name="Brown P.J.B."/>
            <person name="Buechlein A."/>
            <person name="Hemmerich C."/>
            <person name="Brun Y.V."/>
        </authorList>
    </citation>
    <scope>NUCLEOTIDE SEQUENCE [LARGE SCALE GENOMIC DNA]</scope>
    <source>
        <strain evidence="4">C19</strain>
    </source>
</reference>
<dbReference type="GO" id="GO:0004175">
    <property type="term" value="F:endopeptidase activity"/>
    <property type="evidence" value="ECO:0007669"/>
    <property type="project" value="UniProtKB-ARBA"/>
</dbReference>
<dbReference type="InterPro" id="IPR052710">
    <property type="entry name" value="CAAX_protease"/>
</dbReference>
<keyword evidence="1" id="KW-0472">Membrane</keyword>
<feature type="domain" description="CAAX prenyl protease 2/Lysostaphin resistance protein A-like" evidence="2">
    <location>
        <begin position="146"/>
        <end position="235"/>
    </location>
</feature>
<dbReference type="RefSeq" id="WP_006272654.1">
    <property type="nucleotide sequence ID" value="NZ_GL883077.1"/>
</dbReference>
<dbReference type="Proteomes" id="UP000006512">
    <property type="component" value="Unassembled WGS sequence"/>
</dbReference>
<keyword evidence="4" id="KW-1185">Reference proteome</keyword>
<keyword evidence="1" id="KW-0812">Transmembrane</keyword>
<dbReference type="OrthoDB" id="7171777at2"/>
<evidence type="ECO:0000256" key="1">
    <source>
        <dbReference type="SAM" id="Phobius"/>
    </source>
</evidence>
<keyword evidence="3" id="KW-0645">Protease</keyword>
<evidence type="ECO:0000313" key="3">
    <source>
        <dbReference type="EMBL" id="EGF93457.1"/>
    </source>
</evidence>
<dbReference type="AlphaFoldDB" id="F4QL82"/>
<sequence>MPVFATVPTFLDHARIGRHAFWRYLLAVLLALFIQAVVSVIYVVAVVVVAGVPFTELQTAIADPARPMLFFPLIGVSFAAWLVGFGLGVLWLHGKNPLRLLGNWTWAGFLLGLGIWLAVLIANTVADYALQPDGFSLRQVPIDPAVIAVIVAALAVQTFAEEYVFRGYITQALLKISSNKWIAIIVGSLLFGALHIPNGIPQAVSATVMGVAFAWITLRTGSIAFAAGVHFINNLYGAVVVVSGVDVFKGAPGLVTQVTPGLMWWDIGFTVVALGVIMLILARRVPRPA</sequence>
<dbReference type="Pfam" id="PF02517">
    <property type="entry name" value="Rce1-like"/>
    <property type="match status" value="1"/>
</dbReference>
<dbReference type="PANTHER" id="PTHR36435">
    <property type="entry name" value="SLR1288 PROTEIN"/>
    <property type="match status" value="1"/>
</dbReference>
<organism evidence="3 4">
    <name type="scientific">Asticcacaulis biprosthecium C19</name>
    <dbReference type="NCBI Taxonomy" id="715226"/>
    <lineage>
        <taxon>Bacteria</taxon>
        <taxon>Pseudomonadati</taxon>
        <taxon>Pseudomonadota</taxon>
        <taxon>Alphaproteobacteria</taxon>
        <taxon>Caulobacterales</taxon>
        <taxon>Caulobacteraceae</taxon>
        <taxon>Asticcacaulis</taxon>
    </lineage>
</organism>
<feature type="transmembrane region" description="Helical" evidence="1">
    <location>
        <begin position="69"/>
        <end position="92"/>
    </location>
</feature>
<feature type="transmembrane region" description="Helical" evidence="1">
    <location>
        <begin position="142"/>
        <end position="160"/>
    </location>
</feature>
<keyword evidence="1" id="KW-1133">Transmembrane helix</keyword>
<dbReference type="STRING" id="715226.ABI_18970"/>
<dbReference type="InterPro" id="IPR003675">
    <property type="entry name" value="Rce1/LyrA-like_dom"/>
</dbReference>
<dbReference type="GO" id="GO:0006508">
    <property type="term" value="P:proteolysis"/>
    <property type="evidence" value="ECO:0007669"/>
    <property type="project" value="UniProtKB-KW"/>
</dbReference>
<dbReference type="HOGENOM" id="CLU_052492_2_0_5"/>
<feature type="transmembrane region" description="Helical" evidence="1">
    <location>
        <begin position="172"/>
        <end position="194"/>
    </location>
</feature>
<dbReference type="GO" id="GO:0080120">
    <property type="term" value="P:CAAX-box protein maturation"/>
    <property type="evidence" value="ECO:0007669"/>
    <property type="project" value="UniProtKB-ARBA"/>
</dbReference>
<evidence type="ECO:0000313" key="4">
    <source>
        <dbReference type="Proteomes" id="UP000006512"/>
    </source>
</evidence>
<gene>
    <name evidence="3" type="ORF">ABI_18970</name>
</gene>
<accession>F4QL82</accession>
<protein>
    <submittedName>
        <fullName evidence="3">CAAX amino terminal protease family protein</fullName>
    </submittedName>
</protein>
<proteinExistence type="predicted"/>
<feature type="transmembrane region" description="Helical" evidence="1">
    <location>
        <begin position="24"/>
        <end position="49"/>
    </location>
</feature>
<feature type="transmembrane region" description="Helical" evidence="1">
    <location>
        <begin position="200"/>
        <end position="218"/>
    </location>
</feature>
<feature type="transmembrane region" description="Helical" evidence="1">
    <location>
        <begin position="223"/>
        <end position="242"/>
    </location>
</feature>
<feature type="transmembrane region" description="Helical" evidence="1">
    <location>
        <begin position="104"/>
        <end position="122"/>
    </location>
</feature>
<dbReference type="eggNOG" id="COG1266">
    <property type="taxonomic scope" value="Bacteria"/>
</dbReference>